<dbReference type="EMBL" id="QZAJ01000027">
    <property type="protein sequence ID" value="THW21866.1"/>
    <property type="molecule type" value="Genomic_DNA"/>
</dbReference>
<name>A0A4S8WBL5_AURPU</name>
<dbReference type="PANTHER" id="PTHR23028:SF134">
    <property type="entry name" value="PUTATIVE (AFU_ORTHOLOGUE AFUA_4G08520)-RELATED"/>
    <property type="match status" value="1"/>
</dbReference>
<keyword evidence="1" id="KW-0472">Membrane</keyword>
<dbReference type="GO" id="GO:0016747">
    <property type="term" value="F:acyltransferase activity, transferring groups other than amino-acyl groups"/>
    <property type="evidence" value="ECO:0007669"/>
    <property type="project" value="InterPro"/>
</dbReference>
<evidence type="ECO:0000313" key="3">
    <source>
        <dbReference type="EMBL" id="THW21866.1"/>
    </source>
</evidence>
<feature type="transmembrane region" description="Helical" evidence="1">
    <location>
        <begin position="434"/>
        <end position="457"/>
    </location>
</feature>
<dbReference type="InterPro" id="IPR050879">
    <property type="entry name" value="Acyltransferase_3"/>
</dbReference>
<dbReference type="Proteomes" id="UP000308014">
    <property type="component" value="Unassembled WGS sequence"/>
</dbReference>
<feature type="transmembrane region" description="Helical" evidence="1">
    <location>
        <begin position="101"/>
        <end position="121"/>
    </location>
</feature>
<evidence type="ECO:0000259" key="2">
    <source>
        <dbReference type="Pfam" id="PF01757"/>
    </source>
</evidence>
<feature type="domain" description="Acyltransferase 3" evidence="2">
    <location>
        <begin position="94"/>
        <end position="491"/>
    </location>
</feature>
<feature type="transmembrane region" description="Helical" evidence="1">
    <location>
        <begin position="191"/>
        <end position="210"/>
    </location>
</feature>
<dbReference type="AlphaFoldDB" id="A0A4S8WBL5"/>
<comment type="caution">
    <text evidence="3">The sequence shown here is derived from an EMBL/GenBank/DDBJ whole genome shotgun (WGS) entry which is preliminary data.</text>
</comment>
<organism evidence="3 4">
    <name type="scientific">Aureobasidium pullulans</name>
    <name type="common">Black yeast</name>
    <name type="synonym">Pullularia pullulans</name>
    <dbReference type="NCBI Taxonomy" id="5580"/>
    <lineage>
        <taxon>Eukaryota</taxon>
        <taxon>Fungi</taxon>
        <taxon>Dikarya</taxon>
        <taxon>Ascomycota</taxon>
        <taxon>Pezizomycotina</taxon>
        <taxon>Dothideomycetes</taxon>
        <taxon>Dothideomycetidae</taxon>
        <taxon>Dothideales</taxon>
        <taxon>Saccotheciaceae</taxon>
        <taxon>Aureobasidium</taxon>
    </lineage>
</organism>
<feature type="transmembrane region" description="Helical" evidence="1">
    <location>
        <begin position="360"/>
        <end position="378"/>
    </location>
</feature>
<proteinExistence type="predicted"/>
<keyword evidence="1" id="KW-1133">Transmembrane helix</keyword>
<gene>
    <name evidence="3" type="ORF">D6D24_01466</name>
</gene>
<accession>A0A4S8WBL5</accession>
<protein>
    <recommendedName>
        <fullName evidence="2">Acyltransferase 3 domain-containing protein</fullName>
    </recommendedName>
</protein>
<evidence type="ECO:0000313" key="4">
    <source>
        <dbReference type="Proteomes" id="UP000308014"/>
    </source>
</evidence>
<dbReference type="PANTHER" id="PTHR23028">
    <property type="entry name" value="ACETYLTRANSFERASE"/>
    <property type="match status" value="1"/>
</dbReference>
<evidence type="ECO:0000256" key="1">
    <source>
        <dbReference type="SAM" id="Phobius"/>
    </source>
</evidence>
<feature type="transmembrane region" description="Helical" evidence="1">
    <location>
        <begin position="404"/>
        <end position="422"/>
    </location>
</feature>
<feature type="transmembrane region" description="Helical" evidence="1">
    <location>
        <begin position="141"/>
        <end position="161"/>
    </location>
</feature>
<dbReference type="InterPro" id="IPR002656">
    <property type="entry name" value="Acyl_transf_3_dom"/>
</dbReference>
<sequence>MHSPHSSMSDDSPEDSHLLASYEKEAEQHVYERKPSIFGIGLPRLPSMSNPALLRPSNYSHYCRKTAFFMLPSFVQNRIRPSTKPQKALHPTGFLDGMRGVAAFLVIVFHLVVCCYDAKHGFASGDHGEHREFFKLPFVRIIYAGVTMVSIFFVVSGYALSYKPVKLMRTKNWQSLSQSLASSIFRRAIRLFLPCIVSTFFISLMIWSGLYDWASDFAKARGHYNPKHAIDIPTFDTFSGQMSFWLRETFSKLINPWTFTAKGTEVTIDGHLWTIPVEFRSSLILYLTQAGLSHLQTKFRMAILVFLIVWVHQMGRWEMILFYGGFLCAELDFHRSASAASALPTTTAATKPRNSKLKTVFYFLVFLLGIYLGCQPMKSASKTPGWTTLVSMIPDHIGNPKRYWPGWGAIMLVWSTSCSKLLQRCFDNRVAQYLGYISFSLYIVHGAVTHVIGYPLMNILDGLLGRDSAGVVAFSFGVGSFATLFFTVWFADIFTRAVDEPSVKFARWVEMKCNASLQ</sequence>
<reference evidence="3 4" key="1">
    <citation type="submission" date="2018-10" db="EMBL/GenBank/DDBJ databases">
        <title>Fifty Aureobasidium pullulans genomes reveal a recombining polyextremotolerant generalist.</title>
        <authorList>
            <person name="Gostincar C."/>
            <person name="Turk M."/>
            <person name="Zajc J."/>
            <person name="Gunde-Cimerman N."/>
        </authorList>
    </citation>
    <scope>NUCLEOTIDE SEQUENCE [LARGE SCALE GENOMIC DNA]</scope>
    <source>
        <strain evidence="3 4">EXF-11318</strain>
    </source>
</reference>
<feature type="transmembrane region" description="Helical" evidence="1">
    <location>
        <begin position="469"/>
        <end position="491"/>
    </location>
</feature>
<dbReference type="Pfam" id="PF01757">
    <property type="entry name" value="Acyl_transf_3"/>
    <property type="match status" value="1"/>
</dbReference>
<keyword evidence="1" id="KW-0812">Transmembrane</keyword>